<dbReference type="Proteomes" id="UP000093000">
    <property type="component" value="Unassembled WGS sequence"/>
</dbReference>
<keyword evidence="2" id="KW-0132">Cell division</keyword>
<dbReference type="InterPro" id="IPR024789">
    <property type="entry name" value="APC4"/>
</dbReference>
<dbReference type="InterPro" id="IPR015943">
    <property type="entry name" value="WD40/YVTN_repeat-like_dom_sf"/>
</dbReference>
<dbReference type="PANTHER" id="PTHR13260:SF0">
    <property type="entry name" value="ANAPHASE-PROMOTING COMPLEX SUBUNIT 4"/>
    <property type="match status" value="1"/>
</dbReference>
<organism evidence="8 9">
    <name type="scientific">Choanephora cucurbitarum</name>
    <dbReference type="NCBI Taxonomy" id="101091"/>
    <lineage>
        <taxon>Eukaryota</taxon>
        <taxon>Fungi</taxon>
        <taxon>Fungi incertae sedis</taxon>
        <taxon>Mucoromycota</taxon>
        <taxon>Mucoromycotina</taxon>
        <taxon>Mucoromycetes</taxon>
        <taxon>Mucorales</taxon>
        <taxon>Mucorineae</taxon>
        <taxon>Choanephoraceae</taxon>
        <taxon>Choanephoroideae</taxon>
        <taxon>Choanephora</taxon>
    </lineage>
</organism>
<evidence type="ECO:0000256" key="1">
    <source>
        <dbReference type="ARBA" id="ARBA00016067"/>
    </source>
</evidence>
<dbReference type="GO" id="GO:0070979">
    <property type="term" value="P:protein K11-linked ubiquitination"/>
    <property type="evidence" value="ECO:0007669"/>
    <property type="project" value="TreeGrafter"/>
</dbReference>
<dbReference type="GO" id="GO:0034399">
    <property type="term" value="C:nuclear periphery"/>
    <property type="evidence" value="ECO:0007669"/>
    <property type="project" value="TreeGrafter"/>
</dbReference>
<dbReference type="AlphaFoldDB" id="A0A1C7NEB1"/>
<feature type="domain" description="Anaphase-promoting complex subunit 4 long" evidence="7">
    <location>
        <begin position="242"/>
        <end position="440"/>
    </location>
</feature>
<dbReference type="InterPro" id="IPR024790">
    <property type="entry name" value="APC4_long_dom"/>
</dbReference>
<dbReference type="Gene3D" id="2.130.10.10">
    <property type="entry name" value="YVTN repeat-like/Quinoprotein amine dehydrogenase"/>
    <property type="match status" value="1"/>
</dbReference>
<evidence type="ECO:0000256" key="3">
    <source>
        <dbReference type="ARBA" id="ARBA00022776"/>
    </source>
</evidence>
<sequence>MTNNPFPIFNEKILAEEISLISWCPTTDLVLLVSLSNSLLLYRNGADLVWTLEDRFESTIQATTWNPNGNLIFKTFGCKDGTVYRIDIRYQSPIVSTCWDNQEERDKKDGSITSLLWVDYYYSKNQMNIEEFDSNAFDLDTTLFSLSNEPPVEPLSRFPIPKSKRTTLPNKPVKSSDTQTLLIIGNENGHIHILLSGMYPICHIRLDELDKNACIVDISAADDTKGLQILTRSSESEYKIYTVDTQFLMERKEDVFSISERQAQLNYLLQYIQCSAQILKKHHDSYSSFSRKIVSMTVDSIMNQDEQTSAMPEVEFIGILATGNLSGPLQELMLDFLTPQKIKEWESTTLHGCQYSLVTTCQYILPACDRILLELSKLQGYSLWTERYGDFLEIGSVESCISCIEEFMKEVVAFTKSINRLIKSFSAFIKWILGVSEKVSDPDSIEPGTQFGVCEEPDLVFDYLDNCFVKDSIARYFAMSAEPKHNLIKKLSELSYCCQDMLKKPSQIFSNKTHVEFNSLFTLDGISLKNQVKKTIALIEEDNNQCVLYAMPQTGPEPRLLILRKSFKSSKVEFTSLLSDKHITGFEFFDSNELGILTEDEEKTVLCTVLLKTLEFKTFTSSTLIPQILKPYRYQVLDNMLQTKIGCNGREKRRIFCVVAPNGYFRTFSMDEEEESEEEMEEE</sequence>
<evidence type="ECO:0000256" key="2">
    <source>
        <dbReference type="ARBA" id="ARBA00022618"/>
    </source>
</evidence>
<gene>
    <name evidence="8" type="primary">Anapc4</name>
    <name evidence="8" type="ORF">A0J61_04515</name>
</gene>
<dbReference type="OrthoDB" id="2110451at2759"/>
<proteinExistence type="predicted"/>
<dbReference type="STRING" id="101091.A0A1C7NEB1"/>
<dbReference type="GO" id="GO:0051301">
    <property type="term" value="P:cell division"/>
    <property type="evidence" value="ECO:0007669"/>
    <property type="project" value="UniProtKB-KW"/>
</dbReference>
<feature type="domain" description="Anaphase-promoting complex subunit 4-like WD40" evidence="6">
    <location>
        <begin position="22"/>
        <end position="117"/>
    </location>
</feature>
<accession>A0A1C7NEB1</accession>
<dbReference type="GO" id="GO:0005680">
    <property type="term" value="C:anaphase-promoting complex"/>
    <property type="evidence" value="ECO:0007669"/>
    <property type="project" value="InterPro"/>
</dbReference>
<evidence type="ECO:0000313" key="9">
    <source>
        <dbReference type="Proteomes" id="UP000093000"/>
    </source>
</evidence>
<dbReference type="FunCoup" id="A0A1C7NEB1">
    <property type="interactions" value="418"/>
</dbReference>
<comment type="caution">
    <text evidence="8">The sequence shown here is derived from an EMBL/GenBank/DDBJ whole genome shotgun (WGS) entry which is preliminary data.</text>
</comment>
<dbReference type="SUPFAM" id="SSF69322">
    <property type="entry name" value="Tricorn protease domain 2"/>
    <property type="match status" value="1"/>
</dbReference>
<keyword evidence="5" id="KW-0131">Cell cycle</keyword>
<protein>
    <recommendedName>
        <fullName evidence="1">Anaphase-promoting complex subunit 4</fullName>
    </recommendedName>
</protein>
<evidence type="ECO:0000256" key="4">
    <source>
        <dbReference type="ARBA" id="ARBA00022786"/>
    </source>
</evidence>
<keyword evidence="9" id="KW-1185">Reference proteome</keyword>
<dbReference type="GO" id="GO:0031145">
    <property type="term" value="P:anaphase-promoting complex-dependent catabolic process"/>
    <property type="evidence" value="ECO:0007669"/>
    <property type="project" value="InterPro"/>
</dbReference>
<dbReference type="InterPro" id="IPR024977">
    <property type="entry name" value="Apc4-like_WD40_dom"/>
</dbReference>
<evidence type="ECO:0000259" key="7">
    <source>
        <dbReference type="Pfam" id="PF12896"/>
    </source>
</evidence>
<evidence type="ECO:0000313" key="8">
    <source>
        <dbReference type="EMBL" id="OBZ87432.1"/>
    </source>
</evidence>
<evidence type="ECO:0000259" key="6">
    <source>
        <dbReference type="Pfam" id="PF12894"/>
    </source>
</evidence>
<name>A0A1C7NEB1_9FUNG</name>
<reference evidence="8 9" key="1">
    <citation type="submission" date="2016-03" db="EMBL/GenBank/DDBJ databases">
        <title>Choanephora cucurbitarum.</title>
        <authorList>
            <person name="Min B."/>
            <person name="Park H."/>
            <person name="Park J.-H."/>
            <person name="Shin H.-D."/>
            <person name="Choi I.-G."/>
        </authorList>
    </citation>
    <scope>NUCLEOTIDE SEQUENCE [LARGE SCALE GENOMIC DNA]</scope>
    <source>
        <strain evidence="8 9">KUS-F28377</strain>
    </source>
</reference>
<dbReference type="Pfam" id="PF12894">
    <property type="entry name" value="ANAPC4_WD40"/>
    <property type="match status" value="1"/>
</dbReference>
<dbReference type="PANTHER" id="PTHR13260">
    <property type="entry name" value="ANAPHASE PROMOTING COMPLEX SUBUNIT 4 APC4"/>
    <property type="match status" value="1"/>
</dbReference>
<dbReference type="InParanoid" id="A0A1C7NEB1"/>
<keyword evidence="3" id="KW-0498">Mitosis</keyword>
<dbReference type="Pfam" id="PF12896">
    <property type="entry name" value="ANAPC4"/>
    <property type="match status" value="1"/>
</dbReference>
<keyword evidence="4" id="KW-0833">Ubl conjugation pathway</keyword>
<evidence type="ECO:0000256" key="5">
    <source>
        <dbReference type="ARBA" id="ARBA00023306"/>
    </source>
</evidence>
<dbReference type="EMBL" id="LUGH01000223">
    <property type="protein sequence ID" value="OBZ87432.1"/>
    <property type="molecule type" value="Genomic_DNA"/>
</dbReference>